<comment type="caution">
    <text evidence="2">The sequence shown here is derived from an EMBL/GenBank/DDBJ whole genome shotgun (WGS) entry which is preliminary data.</text>
</comment>
<organism evidence="2 3">
    <name type="scientific">Steinernema carpocapsae</name>
    <name type="common">Entomopathogenic nematode</name>
    <dbReference type="NCBI Taxonomy" id="34508"/>
    <lineage>
        <taxon>Eukaryota</taxon>
        <taxon>Metazoa</taxon>
        <taxon>Ecdysozoa</taxon>
        <taxon>Nematoda</taxon>
        <taxon>Chromadorea</taxon>
        <taxon>Rhabditida</taxon>
        <taxon>Tylenchina</taxon>
        <taxon>Panagrolaimomorpha</taxon>
        <taxon>Strongyloidoidea</taxon>
        <taxon>Steinernematidae</taxon>
        <taxon>Steinernema</taxon>
    </lineage>
</organism>
<dbReference type="Proteomes" id="UP000298663">
    <property type="component" value="Unassembled WGS sequence"/>
</dbReference>
<evidence type="ECO:0000313" key="3">
    <source>
        <dbReference type="Proteomes" id="UP000298663"/>
    </source>
</evidence>
<dbReference type="EMBL" id="AZBU02000004">
    <property type="protein sequence ID" value="TKR83152.1"/>
    <property type="molecule type" value="Genomic_DNA"/>
</dbReference>
<dbReference type="AlphaFoldDB" id="A0A4U5NK39"/>
<accession>A0A4U5NK39</accession>
<feature type="region of interest" description="Disordered" evidence="1">
    <location>
        <begin position="88"/>
        <end position="108"/>
    </location>
</feature>
<reference evidence="2 3" key="1">
    <citation type="journal article" date="2015" name="Genome Biol.">
        <title>Comparative genomics of Steinernema reveals deeply conserved gene regulatory networks.</title>
        <authorList>
            <person name="Dillman A.R."/>
            <person name="Macchietto M."/>
            <person name="Porter C.F."/>
            <person name="Rogers A."/>
            <person name="Williams B."/>
            <person name="Antoshechkin I."/>
            <person name="Lee M.M."/>
            <person name="Goodwin Z."/>
            <person name="Lu X."/>
            <person name="Lewis E.E."/>
            <person name="Goodrich-Blair H."/>
            <person name="Stock S.P."/>
            <person name="Adams B.J."/>
            <person name="Sternberg P.W."/>
            <person name="Mortazavi A."/>
        </authorList>
    </citation>
    <scope>NUCLEOTIDE SEQUENCE [LARGE SCALE GENOMIC DNA]</scope>
    <source>
        <strain evidence="2 3">ALL</strain>
    </source>
</reference>
<reference evidence="2 3" key="2">
    <citation type="journal article" date="2019" name="G3 (Bethesda)">
        <title>Hybrid Assembly of the Genome of the Entomopathogenic Nematode Steinernema carpocapsae Identifies the X-Chromosome.</title>
        <authorList>
            <person name="Serra L."/>
            <person name="Macchietto M."/>
            <person name="Macias-Munoz A."/>
            <person name="McGill C.J."/>
            <person name="Rodriguez I.M."/>
            <person name="Rodriguez B."/>
            <person name="Murad R."/>
            <person name="Mortazavi A."/>
        </authorList>
    </citation>
    <scope>NUCLEOTIDE SEQUENCE [LARGE SCALE GENOMIC DNA]</scope>
    <source>
        <strain evidence="2 3">ALL</strain>
    </source>
</reference>
<gene>
    <name evidence="2" type="ORF">L596_016787</name>
</gene>
<name>A0A4U5NK39_STECR</name>
<protein>
    <submittedName>
        <fullName evidence="2">Uncharacterized protein</fullName>
    </submittedName>
</protein>
<evidence type="ECO:0000256" key="1">
    <source>
        <dbReference type="SAM" id="MobiDB-lite"/>
    </source>
</evidence>
<proteinExistence type="predicted"/>
<sequence length="130" mass="14344">MTGIRWTVECLVRIAHGEELDASERIAASGKCFVKNRAQIGVQAVLDPYTAPARHETLFCPLPRGSRFLWLLCHELPSCSTRRALCTGVPSSDGSVSSSAHRQNSLVKKVLAQARSKCEARHESREPEDD</sequence>
<keyword evidence="3" id="KW-1185">Reference proteome</keyword>
<feature type="compositionally biased region" description="Low complexity" evidence="1">
    <location>
        <begin position="88"/>
        <end position="99"/>
    </location>
</feature>
<evidence type="ECO:0000313" key="2">
    <source>
        <dbReference type="EMBL" id="TKR83152.1"/>
    </source>
</evidence>